<name>A0ABZ2AJG4_MYCAR</name>
<proteinExistence type="inferred from homology"/>
<evidence type="ECO:0000313" key="4">
    <source>
        <dbReference type="Proteomes" id="UP001432074"/>
    </source>
</evidence>
<keyword evidence="4" id="KW-1185">Reference proteome</keyword>
<dbReference type="InterPro" id="IPR009620">
    <property type="entry name" value="UPF0236"/>
</dbReference>
<dbReference type="NCBIfam" id="NF046004">
    <property type="entry name" value="ICE_Mbov_0401"/>
    <property type="match status" value="1"/>
</dbReference>
<comment type="similarity">
    <text evidence="1">Belongs to the UPF0236 family.</text>
</comment>
<evidence type="ECO:0000313" key="3">
    <source>
        <dbReference type="EMBL" id="WVN22256.1"/>
    </source>
</evidence>
<dbReference type="RefSeq" id="WP_129694583.1">
    <property type="nucleotide sequence ID" value="NZ_CP143577.1"/>
</dbReference>
<feature type="coiled-coil region" evidence="2">
    <location>
        <begin position="212"/>
        <end position="239"/>
    </location>
</feature>
<dbReference type="EMBL" id="CP143577">
    <property type="protein sequence ID" value="WVN22256.1"/>
    <property type="molecule type" value="Genomic_DNA"/>
</dbReference>
<dbReference type="Proteomes" id="UP001432074">
    <property type="component" value="Chromosome"/>
</dbReference>
<dbReference type="Pfam" id="PF06782">
    <property type="entry name" value="UPF0236"/>
    <property type="match status" value="1"/>
</dbReference>
<keyword evidence="2" id="KW-0175">Coiled coil</keyword>
<protein>
    <submittedName>
        <fullName evidence="3">UPF0236 family protein</fullName>
    </submittedName>
</protein>
<gene>
    <name evidence="3" type="ORF">V2E25_01535</name>
</gene>
<evidence type="ECO:0000256" key="2">
    <source>
        <dbReference type="SAM" id="Coils"/>
    </source>
</evidence>
<organism evidence="3 4">
    <name type="scientific">Mycoplasmopsis arginini</name>
    <name type="common">Mycoplasma arginini</name>
    <dbReference type="NCBI Taxonomy" id="2094"/>
    <lineage>
        <taxon>Bacteria</taxon>
        <taxon>Bacillati</taxon>
        <taxon>Mycoplasmatota</taxon>
        <taxon>Mycoplasmoidales</taxon>
        <taxon>Metamycoplasmataceae</taxon>
        <taxon>Mycoplasmopsis</taxon>
    </lineage>
</organism>
<accession>A0ABZ2AJG4</accession>
<reference evidence="3" key="1">
    <citation type="submission" date="2024-01" db="EMBL/GenBank/DDBJ databases">
        <title>Complete genome sequence of Mycoplasma arginini type strain G 230.</title>
        <authorList>
            <person name="Spergser J."/>
        </authorList>
    </citation>
    <scope>NUCLEOTIDE SEQUENCE</scope>
    <source>
        <strain evidence="3">NCTC 10129</strain>
    </source>
</reference>
<evidence type="ECO:0000256" key="1">
    <source>
        <dbReference type="ARBA" id="ARBA00006539"/>
    </source>
</evidence>
<sequence length="413" mass="50511">MEFQIDIFNDNFDFMKELYQQKVNEINKQEEDFRTNLRFKLHPNWKIARRLKRQWITFAGIFFLNLTMYEYIDEKTQKKKRITYYHNEKLRELSTSKYDKDIIKFCIKNSLENIPNPCYLKKYLPSKQLLNLYMKKWKIQKQIEEKNRELISEKSNNFSKLNEDIFLEIDDLFIKHKQNFKLEKMRVREVILHTKNCFQNRNILCMFFTKNINEKTNENNDLNYVINKVKEQLENINLRDNNIIINGDGARWMYTISDSLNAIFNLDYFHIKKQINNTFSFNKFATKMNKKYFKNWLSSKYKLPWNYLFAEAIDIRNFNYFYDIFENLNDEIPNKNLPHEIKKNIKTFWKYIISNAKSIFDNPTIKNSSYTEHFVYHTFKRHIKKPHARFGFKTIKMKIIYKNVQNGLGTIIF</sequence>